<evidence type="ECO:0000259" key="4">
    <source>
        <dbReference type="PROSITE" id="PS50893"/>
    </source>
</evidence>
<dbReference type="OrthoDB" id="9804819at2"/>
<reference evidence="5 6" key="1">
    <citation type="submission" date="2016-10" db="EMBL/GenBank/DDBJ databases">
        <authorList>
            <person name="de Groot N.N."/>
        </authorList>
    </citation>
    <scope>NUCLEOTIDE SEQUENCE [LARGE SCALE GENOMIC DNA]</scope>
    <source>
        <strain evidence="5 6">CCM7597</strain>
    </source>
</reference>
<dbReference type="PROSITE" id="PS00211">
    <property type="entry name" value="ABC_TRANSPORTER_1"/>
    <property type="match status" value="1"/>
</dbReference>
<feature type="domain" description="ABC transporter" evidence="4">
    <location>
        <begin position="2"/>
        <end position="223"/>
    </location>
</feature>
<dbReference type="InterPro" id="IPR027417">
    <property type="entry name" value="P-loop_NTPase"/>
</dbReference>
<accession>A0A1H4HH92</accession>
<dbReference type="Gene3D" id="3.40.50.300">
    <property type="entry name" value="P-loop containing nucleotide triphosphate hydrolases"/>
    <property type="match status" value="1"/>
</dbReference>
<evidence type="ECO:0000256" key="3">
    <source>
        <dbReference type="ARBA" id="ARBA00022840"/>
    </source>
</evidence>
<dbReference type="SUPFAM" id="SSF52540">
    <property type="entry name" value="P-loop containing nucleoside triphosphate hydrolases"/>
    <property type="match status" value="1"/>
</dbReference>
<proteinExistence type="predicted"/>
<dbReference type="RefSeq" id="WP_093046947.1">
    <property type="nucleotide sequence ID" value="NZ_FNQR01000030.1"/>
</dbReference>
<dbReference type="InterPro" id="IPR017871">
    <property type="entry name" value="ABC_transporter-like_CS"/>
</dbReference>
<sequence length="223" mass="25005">MIEIKGLSHAYQKNIVLDAIHLTIGANERCALVGRNGAGKSTLIRLLLGLEKVKKGTITLAGHSNKTGKWKSQVSYLPEKFQLYPHLTGFENMRFFASLADKEISDTIMEEKLKLVALWEDRNKTITSYSKGMLQRLGLAVTLYYDTDIIILDEPTSGLDPIGREKLLQIIDGLEGKTILMASHHLSEIERVCTDVAFLEAGKLTKYNIHEFIGEQMKRGSWA</sequence>
<keyword evidence="3 5" id="KW-0067">ATP-binding</keyword>
<dbReference type="GO" id="GO:0005524">
    <property type="term" value="F:ATP binding"/>
    <property type="evidence" value="ECO:0007669"/>
    <property type="project" value="UniProtKB-KW"/>
</dbReference>
<dbReference type="PANTHER" id="PTHR42939">
    <property type="entry name" value="ABC TRANSPORTER ATP-BINDING PROTEIN ALBC-RELATED"/>
    <property type="match status" value="1"/>
</dbReference>
<evidence type="ECO:0000256" key="1">
    <source>
        <dbReference type="ARBA" id="ARBA00022448"/>
    </source>
</evidence>
<dbReference type="InterPro" id="IPR051782">
    <property type="entry name" value="ABC_Transporter_VariousFunc"/>
</dbReference>
<dbReference type="GO" id="GO:0016887">
    <property type="term" value="F:ATP hydrolysis activity"/>
    <property type="evidence" value="ECO:0007669"/>
    <property type="project" value="InterPro"/>
</dbReference>
<keyword evidence="1" id="KW-0813">Transport</keyword>
<dbReference type="STRING" id="571932.SAMN05421743_13018"/>
<dbReference type="CDD" id="cd03230">
    <property type="entry name" value="ABC_DR_subfamily_A"/>
    <property type="match status" value="1"/>
</dbReference>
<gene>
    <name evidence="5" type="ORF">SAMN05421743_13018</name>
</gene>
<dbReference type="PROSITE" id="PS50893">
    <property type="entry name" value="ABC_TRANSPORTER_2"/>
    <property type="match status" value="1"/>
</dbReference>
<evidence type="ECO:0000313" key="5">
    <source>
        <dbReference type="EMBL" id="SEB21006.1"/>
    </source>
</evidence>
<keyword evidence="6" id="KW-1185">Reference proteome</keyword>
<evidence type="ECO:0000256" key="2">
    <source>
        <dbReference type="ARBA" id="ARBA00022741"/>
    </source>
</evidence>
<dbReference type="PANTHER" id="PTHR42939:SF1">
    <property type="entry name" value="ABC TRANSPORTER ATP-BINDING PROTEIN ALBC-RELATED"/>
    <property type="match status" value="1"/>
</dbReference>
<organism evidence="5 6">
    <name type="scientific">Thalassobacillus cyri</name>
    <dbReference type="NCBI Taxonomy" id="571932"/>
    <lineage>
        <taxon>Bacteria</taxon>
        <taxon>Bacillati</taxon>
        <taxon>Bacillota</taxon>
        <taxon>Bacilli</taxon>
        <taxon>Bacillales</taxon>
        <taxon>Bacillaceae</taxon>
        <taxon>Thalassobacillus</taxon>
    </lineage>
</organism>
<evidence type="ECO:0000313" key="6">
    <source>
        <dbReference type="Proteomes" id="UP000198584"/>
    </source>
</evidence>
<dbReference type="EMBL" id="FNQR01000030">
    <property type="protein sequence ID" value="SEB21006.1"/>
    <property type="molecule type" value="Genomic_DNA"/>
</dbReference>
<dbReference type="InterPro" id="IPR003439">
    <property type="entry name" value="ABC_transporter-like_ATP-bd"/>
</dbReference>
<dbReference type="SMART" id="SM00382">
    <property type="entry name" value="AAA"/>
    <property type="match status" value="1"/>
</dbReference>
<dbReference type="AlphaFoldDB" id="A0A1H4HH92"/>
<dbReference type="InterPro" id="IPR003593">
    <property type="entry name" value="AAA+_ATPase"/>
</dbReference>
<dbReference type="Proteomes" id="UP000198584">
    <property type="component" value="Unassembled WGS sequence"/>
</dbReference>
<keyword evidence="2" id="KW-0547">Nucleotide-binding</keyword>
<dbReference type="Pfam" id="PF00005">
    <property type="entry name" value="ABC_tran"/>
    <property type="match status" value="1"/>
</dbReference>
<protein>
    <submittedName>
        <fullName evidence="5">ABC-2 type transport system ATP-binding protein</fullName>
    </submittedName>
</protein>
<name>A0A1H4HH92_9BACI</name>